<feature type="signal peptide" evidence="2">
    <location>
        <begin position="1"/>
        <end position="19"/>
    </location>
</feature>
<evidence type="ECO:0000313" key="4">
    <source>
        <dbReference type="Proteomes" id="UP000634455"/>
    </source>
</evidence>
<dbReference type="RefSeq" id="WP_189641230.1">
    <property type="nucleotide sequence ID" value="NZ_BMZF01000009.1"/>
</dbReference>
<reference evidence="4" key="1">
    <citation type="journal article" date="2019" name="Int. J. Syst. Evol. Microbiol.">
        <title>The Global Catalogue of Microorganisms (GCM) 10K type strain sequencing project: providing services to taxonomists for standard genome sequencing and annotation.</title>
        <authorList>
            <consortium name="The Broad Institute Genomics Platform"/>
            <consortium name="The Broad Institute Genome Sequencing Center for Infectious Disease"/>
            <person name="Wu L."/>
            <person name="Ma J."/>
        </authorList>
    </citation>
    <scope>NUCLEOTIDE SEQUENCE [LARGE SCALE GENOMIC DNA]</scope>
    <source>
        <strain evidence="4">KCTC 32465</strain>
    </source>
</reference>
<protein>
    <submittedName>
        <fullName evidence="3">Urease accessory protein UreJ</fullName>
    </submittedName>
</protein>
<keyword evidence="1" id="KW-0812">Transmembrane</keyword>
<feature type="transmembrane region" description="Helical" evidence="1">
    <location>
        <begin position="73"/>
        <end position="106"/>
    </location>
</feature>
<sequence>MKKLFATLGAVLAAGPALAHHPLGGAPMETFAHGVFSGIGHPVLGFDHLFFIALVGIAAIYTGRAMLAPAGFIGGMLIGTIMMSAGIALPAIETMIVGSLLILGYIVASGRALSLTPALALFAIAGLFHGSAFGGTIAEQEAAIGGGVMIGYLLGLGVTQYLIALGAGWVAKNLWNATEASAMPARLAGAVVGGMGVLLAMEQIEGAAFAALGLG</sequence>
<evidence type="ECO:0000256" key="1">
    <source>
        <dbReference type="SAM" id="Phobius"/>
    </source>
</evidence>
<proteinExistence type="predicted"/>
<keyword evidence="2" id="KW-0732">Signal</keyword>
<keyword evidence="1" id="KW-1133">Transmembrane helix</keyword>
<dbReference type="EMBL" id="BMZF01000009">
    <property type="protein sequence ID" value="GHA59714.1"/>
    <property type="molecule type" value="Genomic_DNA"/>
</dbReference>
<keyword evidence="1" id="KW-0472">Membrane</keyword>
<name>A0ABQ3D894_9RHOB</name>
<dbReference type="Proteomes" id="UP000634455">
    <property type="component" value="Unassembled WGS sequence"/>
</dbReference>
<dbReference type="PIRSF" id="PIRSF016919">
    <property type="entry name" value="HupE_UreJ"/>
    <property type="match status" value="1"/>
</dbReference>
<feature type="transmembrane region" description="Helical" evidence="1">
    <location>
        <begin position="150"/>
        <end position="171"/>
    </location>
</feature>
<comment type="caution">
    <text evidence="3">The sequence shown here is derived from an EMBL/GenBank/DDBJ whole genome shotgun (WGS) entry which is preliminary data.</text>
</comment>
<evidence type="ECO:0000313" key="3">
    <source>
        <dbReference type="EMBL" id="GHA59714.1"/>
    </source>
</evidence>
<dbReference type="InterPro" id="IPR007038">
    <property type="entry name" value="HupE_UreJ"/>
</dbReference>
<feature type="transmembrane region" description="Helical" evidence="1">
    <location>
        <begin position="118"/>
        <end position="138"/>
    </location>
</feature>
<feature type="transmembrane region" description="Helical" evidence="1">
    <location>
        <begin position="43"/>
        <end position="61"/>
    </location>
</feature>
<feature type="chain" id="PRO_5046970461" evidence="2">
    <location>
        <begin position="20"/>
        <end position="215"/>
    </location>
</feature>
<evidence type="ECO:0000256" key="2">
    <source>
        <dbReference type="SAM" id="SignalP"/>
    </source>
</evidence>
<feature type="transmembrane region" description="Helical" evidence="1">
    <location>
        <begin position="183"/>
        <end position="201"/>
    </location>
</feature>
<keyword evidence="4" id="KW-1185">Reference proteome</keyword>
<dbReference type="Pfam" id="PF04955">
    <property type="entry name" value="HupE_UreJ"/>
    <property type="match status" value="1"/>
</dbReference>
<gene>
    <name evidence="3" type="primary">hupE</name>
    <name evidence="3" type="ORF">GCM10008927_26610</name>
</gene>
<organism evidence="3 4">
    <name type="scientific">Paramylibacter ulvae</name>
    <dbReference type="NCBI Taxonomy" id="1651968"/>
    <lineage>
        <taxon>Bacteria</taxon>
        <taxon>Pseudomonadati</taxon>
        <taxon>Pseudomonadota</taxon>
        <taxon>Alphaproteobacteria</taxon>
        <taxon>Rhodobacterales</taxon>
        <taxon>Paracoccaceae</taxon>
        <taxon>Paramylibacter</taxon>
    </lineage>
</organism>
<accession>A0ABQ3D894</accession>